<dbReference type="InterPro" id="IPR052185">
    <property type="entry name" value="IPC_Synthase-Related"/>
</dbReference>
<accession>A0A6A6QT28</accession>
<feature type="transmembrane region" description="Helical" evidence="6">
    <location>
        <begin position="183"/>
        <end position="207"/>
    </location>
</feature>
<organism evidence="8 9">
    <name type="scientific">Lophium mytilinum</name>
    <dbReference type="NCBI Taxonomy" id="390894"/>
    <lineage>
        <taxon>Eukaryota</taxon>
        <taxon>Fungi</taxon>
        <taxon>Dikarya</taxon>
        <taxon>Ascomycota</taxon>
        <taxon>Pezizomycotina</taxon>
        <taxon>Dothideomycetes</taxon>
        <taxon>Pleosporomycetidae</taxon>
        <taxon>Mytilinidiales</taxon>
        <taxon>Mytilinidiaceae</taxon>
        <taxon>Lophium</taxon>
    </lineage>
</organism>
<name>A0A6A6QT28_9PEZI</name>
<evidence type="ECO:0000256" key="5">
    <source>
        <dbReference type="SAM" id="MobiDB-lite"/>
    </source>
</evidence>
<evidence type="ECO:0000256" key="2">
    <source>
        <dbReference type="ARBA" id="ARBA00022692"/>
    </source>
</evidence>
<keyword evidence="4 6" id="KW-0472">Membrane</keyword>
<feature type="compositionally biased region" description="Low complexity" evidence="5">
    <location>
        <begin position="48"/>
        <end position="61"/>
    </location>
</feature>
<feature type="compositionally biased region" description="Low complexity" evidence="5">
    <location>
        <begin position="418"/>
        <end position="436"/>
    </location>
</feature>
<evidence type="ECO:0000256" key="4">
    <source>
        <dbReference type="ARBA" id="ARBA00023136"/>
    </source>
</evidence>
<proteinExistence type="predicted"/>
<feature type="transmembrane region" description="Helical" evidence="6">
    <location>
        <begin position="282"/>
        <end position="301"/>
    </location>
</feature>
<dbReference type="GO" id="GO:0006676">
    <property type="term" value="P:mannosyl diphosphorylinositol ceramide metabolic process"/>
    <property type="evidence" value="ECO:0007669"/>
    <property type="project" value="TreeGrafter"/>
</dbReference>
<keyword evidence="2 6" id="KW-0812">Transmembrane</keyword>
<dbReference type="CDD" id="cd03386">
    <property type="entry name" value="PAP2_Aur1_like"/>
    <property type="match status" value="1"/>
</dbReference>
<dbReference type="AlphaFoldDB" id="A0A6A6QT28"/>
<keyword evidence="3 6" id="KW-1133">Transmembrane helix</keyword>
<evidence type="ECO:0000256" key="6">
    <source>
        <dbReference type="SAM" id="Phobius"/>
    </source>
</evidence>
<feature type="transmembrane region" description="Helical" evidence="6">
    <location>
        <begin position="128"/>
        <end position="145"/>
    </location>
</feature>
<keyword evidence="9" id="KW-1185">Reference proteome</keyword>
<evidence type="ECO:0000313" key="8">
    <source>
        <dbReference type="EMBL" id="KAF2495668.1"/>
    </source>
</evidence>
<gene>
    <name evidence="8" type="ORF">BU16DRAFT_396400</name>
</gene>
<dbReference type="GO" id="GO:0016020">
    <property type="term" value="C:membrane"/>
    <property type="evidence" value="ECO:0007669"/>
    <property type="project" value="UniProtKB-SubCell"/>
</dbReference>
<reference evidence="8" key="1">
    <citation type="journal article" date="2020" name="Stud. Mycol.">
        <title>101 Dothideomycetes genomes: a test case for predicting lifestyles and emergence of pathogens.</title>
        <authorList>
            <person name="Haridas S."/>
            <person name="Albert R."/>
            <person name="Binder M."/>
            <person name="Bloem J."/>
            <person name="Labutti K."/>
            <person name="Salamov A."/>
            <person name="Andreopoulos B."/>
            <person name="Baker S."/>
            <person name="Barry K."/>
            <person name="Bills G."/>
            <person name="Bluhm B."/>
            <person name="Cannon C."/>
            <person name="Castanera R."/>
            <person name="Culley D."/>
            <person name="Daum C."/>
            <person name="Ezra D."/>
            <person name="Gonzalez J."/>
            <person name="Henrissat B."/>
            <person name="Kuo A."/>
            <person name="Liang C."/>
            <person name="Lipzen A."/>
            <person name="Lutzoni F."/>
            <person name="Magnuson J."/>
            <person name="Mondo S."/>
            <person name="Nolan M."/>
            <person name="Ohm R."/>
            <person name="Pangilinan J."/>
            <person name="Park H.-J."/>
            <person name="Ramirez L."/>
            <person name="Alfaro M."/>
            <person name="Sun H."/>
            <person name="Tritt A."/>
            <person name="Yoshinaga Y."/>
            <person name="Zwiers L.-H."/>
            <person name="Turgeon B."/>
            <person name="Goodwin S."/>
            <person name="Spatafora J."/>
            <person name="Crous P."/>
            <person name="Grigoriev I."/>
        </authorList>
    </citation>
    <scope>NUCLEOTIDE SEQUENCE</scope>
    <source>
        <strain evidence="8">CBS 269.34</strain>
    </source>
</reference>
<sequence length="460" mass="51675">MAKSSIFAFLDTPAPQMLSSTKLPALGAFIPHRMRRKWRATKSRIRSRQSPTSSISSLETSFNPKDTLRSLRSHRWSIYDAQYLFLALIAIFALSVMETPGPFAKTFTAALLMAGALMPITRQFLLPFLPALTWLLFFACCKFISADYRPPIWVRVLPALENILYGANLSNILSAHKSVVLDILAWLPYGIAHYGSPVVVCGALFIWGPPGTMPTFARAFGYMNIAGVMIQLVFPCSPPWYENMYGLAPANYSMSGDAAGLKAIDKLFGIDLYTSGFHASPMVFGAFPSLHSGWATLETLFMGHVFPRMLPIYICYTMWLWWATMYLSHHYAVDLVAGSLRKFLHPKFDTHKLINSVAGIAFFFARAKFLPRVQMDKTFRWDYDYVEIGEPADDFSHGMFDIYEEFHPQSDSDEWTVGSSSSYSSGGRSPSTGSRSPIDEHHSLWEGDTLASHSDHEQVR</sequence>
<evidence type="ECO:0000256" key="3">
    <source>
        <dbReference type="ARBA" id="ARBA00022989"/>
    </source>
</evidence>
<feature type="region of interest" description="Disordered" evidence="5">
    <location>
        <begin position="39"/>
        <end position="61"/>
    </location>
</feature>
<comment type="subcellular location">
    <subcellularLocation>
        <location evidence="1">Membrane</location>
        <topology evidence="1">Multi-pass membrane protein</topology>
    </subcellularLocation>
</comment>
<evidence type="ECO:0000256" key="1">
    <source>
        <dbReference type="ARBA" id="ARBA00004141"/>
    </source>
</evidence>
<feature type="transmembrane region" description="Helical" evidence="6">
    <location>
        <begin position="219"/>
        <end position="241"/>
    </location>
</feature>
<dbReference type="PANTHER" id="PTHR31310">
    <property type="match status" value="1"/>
</dbReference>
<dbReference type="GO" id="GO:0030148">
    <property type="term" value="P:sphingolipid biosynthetic process"/>
    <property type="evidence" value="ECO:0007669"/>
    <property type="project" value="TreeGrafter"/>
</dbReference>
<dbReference type="GO" id="GO:0070916">
    <property type="term" value="C:inositol phosphoceramide synthase complex"/>
    <property type="evidence" value="ECO:0007669"/>
    <property type="project" value="TreeGrafter"/>
</dbReference>
<evidence type="ECO:0000259" key="7">
    <source>
        <dbReference type="Pfam" id="PF14378"/>
    </source>
</evidence>
<feature type="domain" description="Inositolphosphotransferase Aur1/Ipt1" evidence="7">
    <location>
        <begin position="166"/>
        <end position="340"/>
    </location>
</feature>
<dbReference type="PANTHER" id="PTHR31310:SF11">
    <property type="entry name" value="INOSITOL PHOSPHORYLCERAMIDE SYNTHASE CATALYTIC SUBUNIT AUR1"/>
    <property type="match status" value="1"/>
</dbReference>
<feature type="transmembrane region" description="Helical" evidence="6">
    <location>
        <begin position="78"/>
        <end position="97"/>
    </location>
</feature>
<feature type="transmembrane region" description="Helical" evidence="6">
    <location>
        <begin position="353"/>
        <end position="370"/>
    </location>
</feature>
<evidence type="ECO:0000313" key="9">
    <source>
        <dbReference type="Proteomes" id="UP000799750"/>
    </source>
</evidence>
<dbReference type="InterPro" id="IPR026841">
    <property type="entry name" value="Aur1/Ipt1"/>
</dbReference>
<dbReference type="Pfam" id="PF14378">
    <property type="entry name" value="PAP2_3"/>
    <property type="match status" value="1"/>
</dbReference>
<dbReference type="OrthoDB" id="5784at2759"/>
<protein>
    <submittedName>
        <fullName evidence="8">Aureobasidin resistance protein Aur1</fullName>
    </submittedName>
</protein>
<dbReference type="EMBL" id="MU004189">
    <property type="protein sequence ID" value="KAF2495668.1"/>
    <property type="molecule type" value="Genomic_DNA"/>
</dbReference>
<dbReference type="Proteomes" id="UP000799750">
    <property type="component" value="Unassembled WGS sequence"/>
</dbReference>
<feature type="region of interest" description="Disordered" evidence="5">
    <location>
        <begin position="410"/>
        <end position="460"/>
    </location>
</feature>
<feature type="transmembrane region" description="Helical" evidence="6">
    <location>
        <begin position="313"/>
        <end position="333"/>
    </location>
</feature>